<comment type="caution">
    <text evidence="1">The sequence shown here is derived from an EMBL/GenBank/DDBJ whole genome shotgun (WGS) entry which is preliminary data.</text>
</comment>
<protein>
    <submittedName>
        <fullName evidence="1">Uncharacterized protein</fullName>
    </submittedName>
</protein>
<gene>
    <name evidence="1" type="ORF">CHKLHMKO_00259</name>
</gene>
<accession>A0A811TC54</accession>
<organism evidence="1 2">
    <name type="scientific">Candidatus Argoarchaeum ethanivorans</name>
    <dbReference type="NCBI Taxonomy" id="2608793"/>
    <lineage>
        <taxon>Archaea</taxon>
        <taxon>Methanobacteriati</taxon>
        <taxon>Methanobacteriota</taxon>
        <taxon>Stenosarchaea group</taxon>
        <taxon>Methanomicrobia</taxon>
        <taxon>Methanosarcinales</taxon>
        <taxon>Methanosarcinales incertae sedis</taxon>
        <taxon>GOM Arc I cluster</taxon>
        <taxon>Candidatus Argoarchaeum</taxon>
    </lineage>
</organism>
<proteinExistence type="predicted"/>
<dbReference type="AlphaFoldDB" id="A0A811TC54"/>
<reference evidence="1" key="1">
    <citation type="submission" date="2020-10" db="EMBL/GenBank/DDBJ databases">
        <authorList>
            <person name="Hahn C.J."/>
            <person name="Laso-Perez R."/>
            <person name="Vulcano F."/>
            <person name="Vaziourakis K.-M."/>
            <person name="Stokke R."/>
            <person name="Steen I.H."/>
            <person name="Teske A."/>
            <person name="Boetius A."/>
            <person name="Liebeke M."/>
            <person name="Amann R."/>
            <person name="Knittel K."/>
        </authorList>
    </citation>
    <scope>NUCLEOTIDE SEQUENCE</scope>
    <source>
        <strain evidence="1">Gfbio:e3339647-f889-4370-9287-4fb5cb688e4c:AG392O15_GoMArc1</strain>
    </source>
</reference>
<dbReference type="Proteomes" id="UP000610373">
    <property type="component" value="Unassembled WGS sequence"/>
</dbReference>
<dbReference type="EMBL" id="CAJHIO010000011">
    <property type="protein sequence ID" value="CAD6492345.1"/>
    <property type="molecule type" value="Genomic_DNA"/>
</dbReference>
<sequence>MELLDKLFGKRGNSSSVTRDGIEFKIVDLRPDKEKLIEKEAQSSLGEKDEQIAHKLLFLISQVVSKYETDKEAYKKNKSRD</sequence>
<evidence type="ECO:0000313" key="2">
    <source>
        <dbReference type="Proteomes" id="UP000610373"/>
    </source>
</evidence>
<name>A0A811TC54_9EURY</name>
<evidence type="ECO:0000313" key="1">
    <source>
        <dbReference type="EMBL" id="CAD6492345.1"/>
    </source>
</evidence>